<keyword evidence="6" id="KW-1185">Reference proteome</keyword>
<evidence type="ECO:0008006" key="7">
    <source>
        <dbReference type="Google" id="ProtNLM"/>
    </source>
</evidence>
<sequence>MSNLQRILNMASKALDKKGQAVSNGGGKADWREMVRTAADKVTGDSRTPANVAPQASVNAPRVSRSERAVSAEDRAVIGRYEYLLNTAQPQQLEQVHREAFARLTPAQRDEVSTQLRAELPAGEYPTSSSPDDLARSATRGEAKNPGFLRKLFAKSGRRGGMAGVGMGAVAGAGLGAAGGLLAAVAGGAVLSSLAAPLLEQAAGLGVDFESLAGRFEGGLTDLTGGLDGVSGGLEGVASGAGEYTSGLGDQLSELGSNFEIPGLSGLGNFFGRE</sequence>
<proteinExistence type="predicted"/>
<protein>
    <recommendedName>
        <fullName evidence="7">Cation-transporting ATPase</fullName>
    </recommendedName>
</protein>
<feature type="region of interest" description="Disordered" evidence="1">
    <location>
        <begin position="106"/>
        <end position="141"/>
    </location>
</feature>
<dbReference type="AlphaFoldDB" id="A0A4V6QG91"/>
<evidence type="ECO:0000313" key="5">
    <source>
        <dbReference type="Proteomes" id="UP000199639"/>
    </source>
</evidence>
<name>A0A4V6QG91_9MICO</name>
<keyword evidence="2" id="KW-0812">Transmembrane</keyword>
<reference evidence="4 6" key="2">
    <citation type="submission" date="2019-03" db="EMBL/GenBank/DDBJ databases">
        <title>Genomics of glacier-inhabiting Cryobacterium strains.</title>
        <authorList>
            <person name="Liu Q."/>
            <person name="Xin Y.-H."/>
        </authorList>
    </citation>
    <scope>NUCLEOTIDE SEQUENCE [LARGE SCALE GENOMIC DNA]</scope>
    <source>
        <strain evidence="4 6">Hh8</strain>
    </source>
</reference>
<keyword evidence="2" id="KW-0472">Membrane</keyword>
<dbReference type="EMBL" id="FNIB01000018">
    <property type="protein sequence ID" value="SDO43803.1"/>
    <property type="molecule type" value="Genomic_DNA"/>
</dbReference>
<evidence type="ECO:0000313" key="4">
    <source>
        <dbReference type="EMBL" id="TFB72887.1"/>
    </source>
</evidence>
<organism evidence="3 5">
    <name type="scientific">Cryobacterium flavum</name>
    <dbReference type="NCBI Taxonomy" id="1424659"/>
    <lineage>
        <taxon>Bacteria</taxon>
        <taxon>Bacillati</taxon>
        <taxon>Actinomycetota</taxon>
        <taxon>Actinomycetes</taxon>
        <taxon>Micrococcales</taxon>
        <taxon>Microbacteriaceae</taxon>
        <taxon>Cryobacterium</taxon>
    </lineage>
</organism>
<dbReference type="RefSeq" id="WP_092342130.1">
    <property type="nucleotide sequence ID" value="NZ_FNIB01000018.1"/>
</dbReference>
<accession>A0A4V6QG91</accession>
<evidence type="ECO:0000313" key="6">
    <source>
        <dbReference type="Proteomes" id="UP000298252"/>
    </source>
</evidence>
<reference evidence="3 5" key="1">
    <citation type="submission" date="2016-10" db="EMBL/GenBank/DDBJ databases">
        <authorList>
            <person name="Varghese N."/>
            <person name="Submissions S."/>
        </authorList>
    </citation>
    <scope>NUCLEOTIDE SEQUENCE [LARGE SCALE GENOMIC DNA]</scope>
    <source>
        <strain evidence="3 5">CGMCC 1.11215</strain>
    </source>
</reference>
<feature type="compositionally biased region" description="Polar residues" evidence="1">
    <location>
        <begin position="45"/>
        <end position="58"/>
    </location>
</feature>
<dbReference type="Proteomes" id="UP000298252">
    <property type="component" value="Unassembled WGS sequence"/>
</dbReference>
<keyword evidence="2" id="KW-1133">Transmembrane helix</keyword>
<dbReference type="EMBL" id="SOFD01000041">
    <property type="protein sequence ID" value="TFB72887.1"/>
    <property type="molecule type" value="Genomic_DNA"/>
</dbReference>
<dbReference type="STRING" id="1424659.SAMN05216368_11835"/>
<evidence type="ECO:0000256" key="2">
    <source>
        <dbReference type="SAM" id="Phobius"/>
    </source>
</evidence>
<gene>
    <name evidence="4" type="ORF">E3O21_17415</name>
    <name evidence="3" type="ORF">SAMN05216368_11835</name>
</gene>
<dbReference type="Proteomes" id="UP000199639">
    <property type="component" value="Unassembled WGS sequence"/>
</dbReference>
<feature type="transmembrane region" description="Helical" evidence="2">
    <location>
        <begin position="165"/>
        <end position="191"/>
    </location>
</feature>
<evidence type="ECO:0000313" key="3">
    <source>
        <dbReference type="EMBL" id="SDO43803.1"/>
    </source>
</evidence>
<evidence type="ECO:0000256" key="1">
    <source>
        <dbReference type="SAM" id="MobiDB-lite"/>
    </source>
</evidence>
<feature type="region of interest" description="Disordered" evidence="1">
    <location>
        <begin position="41"/>
        <end position="67"/>
    </location>
</feature>